<keyword evidence="2" id="KW-0732">Signal</keyword>
<evidence type="ECO:0008006" key="4">
    <source>
        <dbReference type="Google" id="ProtNLM"/>
    </source>
</evidence>
<feature type="compositionally biased region" description="Acidic residues" evidence="1">
    <location>
        <begin position="194"/>
        <end position="205"/>
    </location>
</feature>
<accession>A0A7S2N765</accession>
<reference evidence="3" key="1">
    <citation type="submission" date="2021-01" db="EMBL/GenBank/DDBJ databases">
        <authorList>
            <person name="Corre E."/>
            <person name="Pelletier E."/>
            <person name="Niang G."/>
            <person name="Scheremetjew M."/>
            <person name="Finn R."/>
            <person name="Kale V."/>
            <person name="Holt S."/>
            <person name="Cochrane G."/>
            <person name="Meng A."/>
            <person name="Brown T."/>
            <person name="Cohen L."/>
        </authorList>
    </citation>
    <scope>NUCLEOTIDE SEQUENCE</scope>
    <source>
        <strain evidence="3">UTEX LB 985</strain>
    </source>
</reference>
<organism evidence="3">
    <name type="scientific">Haptolina brevifila</name>
    <dbReference type="NCBI Taxonomy" id="156173"/>
    <lineage>
        <taxon>Eukaryota</taxon>
        <taxon>Haptista</taxon>
        <taxon>Haptophyta</taxon>
        <taxon>Prymnesiophyceae</taxon>
        <taxon>Prymnesiales</taxon>
        <taxon>Prymnesiaceae</taxon>
        <taxon>Haptolina</taxon>
    </lineage>
</organism>
<protein>
    <recommendedName>
        <fullName evidence="4">DUF3456 domain-containing protein</fullName>
    </recommendedName>
</protein>
<feature type="compositionally biased region" description="Basic and acidic residues" evidence="1">
    <location>
        <begin position="180"/>
        <end position="193"/>
    </location>
</feature>
<dbReference type="EMBL" id="HBGU01065281">
    <property type="protein sequence ID" value="CAD9524226.1"/>
    <property type="molecule type" value="Transcribed_RNA"/>
</dbReference>
<name>A0A7S2N765_9EUKA</name>
<evidence type="ECO:0000313" key="3">
    <source>
        <dbReference type="EMBL" id="CAD9524226.1"/>
    </source>
</evidence>
<feature type="signal peptide" evidence="2">
    <location>
        <begin position="1"/>
        <end position="24"/>
    </location>
</feature>
<feature type="chain" id="PRO_5030994721" description="DUF3456 domain-containing protein" evidence="2">
    <location>
        <begin position="25"/>
        <end position="205"/>
    </location>
</feature>
<evidence type="ECO:0000256" key="1">
    <source>
        <dbReference type="SAM" id="MobiDB-lite"/>
    </source>
</evidence>
<proteinExistence type="predicted"/>
<sequence length="205" mass="22498">MASITLYRTATSLLLLALVAADLAEHMAHLDQDKATCSACNLIAKTLDDVSPLSSKVVKSWKAWSTAERSKGLKKTLQTACRSIANVEVAKSGRPGQYVYFNGLDMKKNGFASTFDDTKTGPEITQVVQTFCELLVSERASIFTAKMEAWMAGKKGRRLVDFRMTTDAQMCSGGVLSVCKESEEKPGNEKSTEDSDDEYEDDKEL</sequence>
<dbReference type="AlphaFoldDB" id="A0A7S2N765"/>
<gene>
    <name evidence="3" type="ORF">CBRE1094_LOCUS35562</name>
</gene>
<feature type="region of interest" description="Disordered" evidence="1">
    <location>
        <begin position="180"/>
        <end position="205"/>
    </location>
</feature>
<evidence type="ECO:0000256" key="2">
    <source>
        <dbReference type="SAM" id="SignalP"/>
    </source>
</evidence>